<gene>
    <name evidence="1" type="ORF">RM540_15490</name>
</gene>
<organism evidence="1 2">
    <name type="scientific">Rubrivirga litoralis</name>
    <dbReference type="NCBI Taxonomy" id="3075598"/>
    <lineage>
        <taxon>Bacteria</taxon>
        <taxon>Pseudomonadati</taxon>
        <taxon>Rhodothermota</taxon>
        <taxon>Rhodothermia</taxon>
        <taxon>Rhodothermales</taxon>
        <taxon>Rubricoccaceae</taxon>
        <taxon>Rubrivirga</taxon>
    </lineage>
</organism>
<accession>A0ABU3BV50</accession>
<protein>
    <submittedName>
        <fullName evidence="1">Uncharacterized protein</fullName>
    </submittedName>
</protein>
<proteinExistence type="predicted"/>
<dbReference type="RefSeq" id="WP_311665779.1">
    <property type="nucleotide sequence ID" value="NZ_JAVRHT010000056.1"/>
</dbReference>
<keyword evidence="2" id="KW-1185">Reference proteome</keyword>
<name>A0ABU3BV50_9BACT</name>
<evidence type="ECO:0000313" key="1">
    <source>
        <dbReference type="EMBL" id="MDT0633158.1"/>
    </source>
</evidence>
<sequence>MTYKNRLTADAGPVAVAVSGGGGVLNAGGHAYGEATVLVSGRGGGLIAPYGGLRGFATVPLGPDAARDGPTVGGFGGLRVGTARAGVSAEVGVFRDPSASATATWSWSPR</sequence>
<comment type="caution">
    <text evidence="1">The sequence shown here is derived from an EMBL/GenBank/DDBJ whole genome shotgun (WGS) entry which is preliminary data.</text>
</comment>
<dbReference type="EMBL" id="JAVRHT010000056">
    <property type="protein sequence ID" value="MDT0633158.1"/>
    <property type="molecule type" value="Genomic_DNA"/>
</dbReference>
<dbReference type="Proteomes" id="UP001267426">
    <property type="component" value="Unassembled WGS sequence"/>
</dbReference>
<reference evidence="1 2" key="1">
    <citation type="submission" date="2023-09" db="EMBL/GenBank/DDBJ databases">
        <authorList>
            <person name="Rey-Velasco X."/>
        </authorList>
    </citation>
    <scope>NUCLEOTIDE SEQUENCE [LARGE SCALE GENOMIC DNA]</scope>
    <source>
        <strain evidence="1 2">F394</strain>
    </source>
</reference>
<evidence type="ECO:0000313" key="2">
    <source>
        <dbReference type="Proteomes" id="UP001267426"/>
    </source>
</evidence>